<evidence type="ECO:0000256" key="2">
    <source>
        <dbReference type="ARBA" id="ARBA00022723"/>
    </source>
</evidence>
<accession>A0AAV7I356</accession>
<feature type="domain" description="LIM zinc-binding" evidence="9">
    <location>
        <begin position="55"/>
        <end position="111"/>
    </location>
</feature>
<evidence type="ECO:0000256" key="5">
    <source>
        <dbReference type="ARBA" id="ARBA00023125"/>
    </source>
</evidence>
<dbReference type="GO" id="GO:0005634">
    <property type="term" value="C:nucleus"/>
    <property type="evidence" value="ECO:0007669"/>
    <property type="project" value="UniProtKB-SubCell"/>
</dbReference>
<dbReference type="Gene3D" id="2.10.110.10">
    <property type="entry name" value="Cysteine Rich Protein"/>
    <property type="match status" value="1"/>
</dbReference>
<dbReference type="GO" id="GO:0000981">
    <property type="term" value="F:DNA-binding transcription factor activity, RNA polymerase II-specific"/>
    <property type="evidence" value="ECO:0007669"/>
    <property type="project" value="TreeGrafter"/>
</dbReference>
<dbReference type="GO" id="GO:0000977">
    <property type="term" value="F:RNA polymerase II transcription regulatory region sequence-specific DNA binding"/>
    <property type="evidence" value="ECO:0007669"/>
    <property type="project" value="TreeGrafter"/>
</dbReference>
<proteinExistence type="predicted"/>
<keyword evidence="2 8" id="KW-0479">Metal-binding</keyword>
<dbReference type="InterPro" id="IPR001781">
    <property type="entry name" value="Znf_LIM"/>
</dbReference>
<dbReference type="Pfam" id="PF00412">
    <property type="entry name" value="LIM"/>
    <property type="match status" value="1"/>
</dbReference>
<keyword evidence="4 8" id="KW-0440">LIM domain</keyword>
<keyword evidence="5" id="KW-0238">DNA-binding</keyword>
<evidence type="ECO:0000256" key="6">
    <source>
        <dbReference type="ARBA" id="ARBA00023155"/>
    </source>
</evidence>
<dbReference type="PROSITE" id="PS00478">
    <property type="entry name" value="LIM_DOMAIN_1"/>
    <property type="match status" value="1"/>
</dbReference>
<comment type="caution">
    <text evidence="10">The sequence shown here is derived from an EMBL/GenBank/DDBJ whole genome shotgun (WGS) entry which is preliminary data.</text>
</comment>
<comment type="subcellular location">
    <subcellularLocation>
        <location evidence="1">Nucleus</location>
    </subcellularLocation>
</comment>
<dbReference type="PANTHER" id="PTHR24208">
    <property type="entry name" value="LIM/HOMEOBOX PROTEIN LHX"/>
    <property type="match status" value="1"/>
</dbReference>
<keyword evidence="3 8" id="KW-0862">Zinc</keyword>
<evidence type="ECO:0000259" key="9">
    <source>
        <dbReference type="PROSITE" id="PS50023"/>
    </source>
</evidence>
<organism evidence="10 11">
    <name type="scientific">Cotesia glomerata</name>
    <name type="common">Lepidopteran parasitic wasp</name>
    <name type="synonym">Apanteles glomeratus</name>
    <dbReference type="NCBI Taxonomy" id="32391"/>
    <lineage>
        <taxon>Eukaryota</taxon>
        <taxon>Metazoa</taxon>
        <taxon>Ecdysozoa</taxon>
        <taxon>Arthropoda</taxon>
        <taxon>Hexapoda</taxon>
        <taxon>Insecta</taxon>
        <taxon>Pterygota</taxon>
        <taxon>Neoptera</taxon>
        <taxon>Endopterygota</taxon>
        <taxon>Hymenoptera</taxon>
        <taxon>Apocrita</taxon>
        <taxon>Ichneumonoidea</taxon>
        <taxon>Braconidae</taxon>
        <taxon>Microgastrinae</taxon>
        <taxon>Cotesia</taxon>
    </lineage>
</organism>
<dbReference type="AlphaFoldDB" id="A0AAV7I356"/>
<evidence type="ECO:0000313" key="11">
    <source>
        <dbReference type="Proteomes" id="UP000826195"/>
    </source>
</evidence>
<protein>
    <recommendedName>
        <fullName evidence="9">LIM zinc-binding domain-containing protein</fullName>
    </recommendedName>
</protein>
<name>A0AAV7I356_COTGL</name>
<dbReference type="SMART" id="SM00132">
    <property type="entry name" value="LIM"/>
    <property type="match status" value="1"/>
</dbReference>
<dbReference type="PANTHER" id="PTHR24208:SF127">
    <property type="entry name" value="LIM_HOMEOBOX PROTEIN AWH"/>
    <property type="match status" value="1"/>
</dbReference>
<evidence type="ECO:0000313" key="10">
    <source>
        <dbReference type="EMBL" id="KAH0539631.1"/>
    </source>
</evidence>
<gene>
    <name evidence="10" type="ORF">KQX54_006419</name>
</gene>
<evidence type="ECO:0000256" key="4">
    <source>
        <dbReference type="ARBA" id="ARBA00023038"/>
    </source>
</evidence>
<keyword evidence="6" id="KW-0371">Homeobox</keyword>
<evidence type="ECO:0000256" key="8">
    <source>
        <dbReference type="PROSITE-ProRule" id="PRU00125"/>
    </source>
</evidence>
<evidence type="ECO:0000256" key="7">
    <source>
        <dbReference type="ARBA" id="ARBA00023242"/>
    </source>
</evidence>
<dbReference type="EMBL" id="JAHXZJ010002609">
    <property type="protein sequence ID" value="KAH0539631.1"/>
    <property type="molecule type" value="Genomic_DNA"/>
</dbReference>
<dbReference type="GO" id="GO:0046872">
    <property type="term" value="F:metal ion binding"/>
    <property type="evidence" value="ECO:0007669"/>
    <property type="project" value="UniProtKB-KW"/>
</dbReference>
<dbReference type="PROSITE" id="PS50023">
    <property type="entry name" value="LIM_DOMAIN_2"/>
    <property type="match status" value="1"/>
</dbReference>
<reference evidence="10 11" key="1">
    <citation type="journal article" date="2021" name="J. Hered.">
        <title>A chromosome-level genome assembly of the parasitoid wasp, Cotesia glomerata (Hymenoptera: Braconidae).</title>
        <authorList>
            <person name="Pinto B.J."/>
            <person name="Weis J.J."/>
            <person name="Gamble T."/>
            <person name="Ode P.J."/>
            <person name="Paul R."/>
            <person name="Zaspel J.M."/>
        </authorList>
    </citation>
    <scope>NUCLEOTIDE SEQUENCE [LARGE SCALE GENOMIC DNA]</scope>
    <source>
        <strain evidence="10">CgM1</strain>
    </source>
</reference>
<evidence type="ECO:0000256" key="3">
    <source>
        <dbReference type="ARBA" id="ARBA00022833"/>
    </source>
</evidence>
<sequence length="111" mass="12587">MFDVKMKMEIQNDERSLDSISPSSISSVKKELINNNNNNNFNSTGESLDNESIDMNCGGCGESINERTVLCVGGRSWHSKCLRCCICARSLNDQQSCFLRGMKFYCRHDYL</sequence>
<dbReference type="Proteomes" id="UP000826195">
    <property type="component" value="Unassembled WGS sequence"/>
</dbReference>
<dbReference type="GO" id="GO:0030182">
    <property type="term" value="P:neuron differentiation"/>
    <property type="evidence" value="ECO:0007669"/>
    <property type="project" value="TreeGrafter"/>
</dbReference>
<keyword evidence="7" id="KW-0539">Nucleus</keyword>
<dbReference type="InterPro" id="IPR050453">
    <property type="entry name" value="LIM_Homeobox_TF"/>
</dbReference>
<keyword evidence="11" id="KW-1185">Reference proteome</keyword>
<dbReference type="SUPFAM" id="SSF57716">
    <property type="entry name" value="Glucocorticoid receptor-like (DNA-binding domain)"/>
    <property type="match status" value="1"/>
</dbReference>
<evidence type="ECO:0000256" key="1">
    <source>
        <dbReference type="ARBA" id="ARBA00004123"/>
    </source>
</evidence>